<name>A0AAD8EGG2_DIPPU</name>
<reference evidence="2" key="1">
    <citation type="journal article" date="2023" name="IScience">
        <title>Live-bearing cockroach genome reveals convergent evolutionary mechanisms linked to viviparity in insects and beyond.</title>
        <authorList>
            <person name="Fouks B."/>
            <person name="Harrison M.C."/>
            <person name="Mikhailova A.A."/>
            <person name="Marchal E."/>
            <person name="English S."/>
            <person name="Carruthers M."/>
            <person name="Jennings E.C."/>
            <person name="Chiamaka E.L."/>
            <person name="Frigard R.A."/>
            <person name="Pippel M."/>
            <person name="Attardo G.M."/>
            <person name="Benoit J.B."/>
            <person name="Bornberg-Bauer E."/>
            <person name="Tobe S.S."/>
        </authorList>
    </citation>
    <scope>NUCLEOTIDE SEQUENCE</scope>
    <source>
        <strain evidence="2">Stay&amp;Tobe</strain>
    </source>
</reference>
<evidence type="ECO:0000313" key="2">
    <source>
        <dbReference type="EMBL" id="KAJ9588702.1"/>
    </source>
</evidence>
<feature type="compositionally biased region" description="Low complexity" evidence="1">
    <location>
        <begin position="1"/>
        <end position="19"/>
    </location>
</feature>
<feature type="region of interest" description="Disordered" evidence="1">
    <location>
        <begin position="1"/>
        <end position="23"/>
    </location>
</feature>
<evidence type="ECO:0000313" key="3">
    <source>
        <dbReference type="Proteomes" id="UP001233999"/>
    </source>
</evidence>
<proteinExistence type="predicted"/>
<reference evidence="2" key="2">
    <citation type="submission" date="2023-05" db="EMBL/GenBank/DDBJ databases">
        <authorList>
            <person name="Fouks B."/>
        </authorList>
    </citation>
    <scope>NUCLEOTIDE SEQUENCE</scope>
    <source>
        <strain evidence="2">Stay&amp;Tobe</strain>
        <tissue evidence="2">Testes</tissue>
    </source>
</reference>
<organism evidence="2 3">
    <name type="scientific">Diploptera punctata</name>
    <name type="common">Pacific beetle cockroach</name>
    <dbReference type="NCBI Taxonomy" id="6984"/>
    <lineage>
        <taxon>Eukaryota</taxon>
        <taxon>Metazoa</taxon>
        <taxon>Ecdysozoa</taxon>
        <taxon>Arthropoda</taxon>
        <taxon>Hexapoda</taxon>
        <taxon>Insecta</taxon>
        <taxon>Pterygota</taxon>
        <taxon>Neoptera</taxon>
        <taxon>Polyneoptera</taxon>
        <taxon>Dictyoptera</taxon>
        <taxon>Blattodea</taxon>
        <taxon>Blaberoidea</taxon>
        <taxon>Blaberidae</taxon>
        <taxon>Diplopterinae</taxon>
        <taxon>Diploptera</taxon>
    </lineage>
</organism>
<feature type="non-terminal residue" evidence="2">
    <location>
        <position position="55"/>
    </location>
</feature>
<feature type="non-terminal residue" evidence="2">
    <location>
        <position position="1"/>
    </location>
</feature>
<keyword evidence="3" id="KW-1185">Reference proteome</keyword>
<evidence type="ECO:0000256" key="1">
    <source>
        <dbReference type="SAM" id="MobiDB-lite"/>
    </source>
</evidence>
<accession>A0AAD8EGG2</accession>
<sequence length="55" mass="5897">VRHSGTSSSGSERARAGSGDTNSLGNIYLHHTLSKCPEMFISLLRLVLVESLPIT</sequence>
<dbReference type="AlphaFoldDB" id="A0AAD8EGG2"/>
<dbReference type="EMBL" id="JASPKZ010005316">
    <property type="protein sequence ID" value="KAJ9588702.1"/>
    <property type="molecule type" value="Genomic_DNA"/>
</dbReference>
<protein>
    <submittedName>
        <fullName evidence="2">Uncharacterized protein</fullName>
    </submittedName>
</protein>
<dbReference type="Proteomes" id="UP001233999">
    <property type="component" value="Unassembled WGS sequence"/>
</dbReference>
<comment type="caution">
    <text evidence="2">The sequence shown here is derived from an EMBL/GenBank/DDBJ whole genome shotgun (WGS) entry which is preliminary data.</text>
</comment>
<gene>
    <name evidence="2" type="ORF">L9F63_017994</name>
</gene>